<dbReference type="SUPFAM" id="SSF47413">
    <property type="entry name" value="lambda repressor-like DNA-binding domains"/>
    <property type="match status" value="1"/>
</dbReference>
<dbReference type="InterPro" id="IPR001387">
    <property type="entry name" value="Cro/C1-type_HTH"/>
</dbReference>
<evidence type="ECO:0000313" key="6">
    <source>
        <dbReference type="EMBL" id="KAB7789579.1"/>
    </source>
</evidence>
<dbReference type="GO" id="GO:0003700">
    <property type="term" value="F:DNA-binding transcription factor activity"/>
    <property type="evidence" value="ECO:0007669"/>
    <property type="project" value="TreeGrafter"/>
</dbReference>
<dbReference type="PANTHER" id="PTHR30146:SF109">
    <property type="entry name" value="HTH-TYPE TRANSCRIPTIONAL REGULATOR GALS"/>
    <property type="match status" value="1"/>
</dbReference>
<feature type="domain" description="HTH lacI-type" evidence="4">
    <location>
        <begin position="37"/>
        <end position="91"/>
    </location>
</feature>
<evidence type="ECO:0000313" key="7">
    <source>
        <dbReference type="Proteomes" id="UP000441772"/>
    </source>
</evidence>
<dbReference type="CDD" id="cd01392">
    <property type="entry name" value="HTH_LacI"/>
    <property type="match status" value="1"/>
</dbReference>
<dbReference type="SMART" id="SM00354">
    <property type="entry name" value="HTH_LACI"/>
    <property type="match status" value="1"/>
</dbReference>
<keyword evidence="1" id="KW-0805">Transcription regulation</keyword>
<sequence>HPPHVTGHNTPKPKVKIVYKILSKIAPMNTATSGKKPTIRDVAQLAGVSYGTVSRYLNGNAHVSKDAADRIAAAIETAQYTPNNAARSLAQRRTLTVALIIQVESNETIVQASMSTAMAGANQVLGDAGYQMVTLIANSEDSTRRIAQLVNSDFADGYLLFSLSEDSTLANTFTSTKRPVVRSEISDRGDLPYPAVDFTNEEGQRDITRYLIEQGRTRLAYVCGPGYSPSSVNRLNGFKAAMGERFDDRYVYYADDWEVASGEMAVAEFLPLLRPADGERRPGLDGIVCANDSIALGVINQLNRSGLRVPDDIAVTGFDDSPIALLSNPKLTTVRQDSQLHGETMAKLLLQMIAGEPVEPHYVQLLPTSIVTRQSA</sequence>
<evidence type="ECO:0000256" key="3">
    <source>
        <dbReference type="ARBA" id="ARBA00023163"/>
    </source>
</evidence>
<dbReference type="Pfam" id="PF13377">
    <property type="entry name" value="Peripla_BP_3"/>
    <property type="match status" value="1"/>
</dbReference>
<dbReference type="InterPro" id="IPR010982">
    <property type="entry name" value="Lambda_DNA-bd_dom_sf"/>
</dbReference>
<protein>
    <submittedName>
        <fullName evidence="6">Transcriptional regulator</fullName>
    </submittedName>
</protein>
<dbReference type="CDD" id="cd06267">
    <property type="entry name" value="PBP1_LacI_sugar_binding-like"/>
    <property type="match status" value="1"/>
</dbReference>
<dbReference type="Gene3D" id="1.10.260.40">
    <property type="entry name" value="lambda repressor-like DNA-binding domains"/>
    <property type="match status" value="1"/>
</dbReference>
<organism evidence="6 7">
    <name type="scientific">Bifidobacterium leontopitheci</name>
    <dbReference type="NCBI Taxonomy" id="2650774"/>
    <lineage>
        <taxon>Bacteria</taxon>
        <taxon>Bacillati</taxon>
        <taxon>Actinomycetota</taxon>
        <taxon>Actinomycetes</taxon>
        <taxon>Bifidobacteriales</taxon>
        <taxon>Bifidobacteriaceae</taxon>
        <taxon>Bifidobacterium</taxon>
    </lineage>
</organism>
<dbReference type="SUPFAM" id="SSF53822">
    <property type="entry name" value="Periplasmic binding protein-like I"/>
    <property type="match status" value="1"/>
</dbReference>
<dbReference type="PROSITE" id="PS50932">
    <property type="entry name" value="HTH_LACI_2"/>
    <property type="match status" value="1"/>
</dbReference>
<reference evidence="6 7" key="1">
    <citation type="submission" date="2019-09" db="EMBL/GenBank/DDBJ databases">
        <title>Characterization of the phylogenetic diversity of two novel species belonging to the genus Bifidobacterium: Bifidobacterium cebidarum sp. nov. and Bifidobacterium leontopitheci sp. nov.</title>
        <authorList>
            <person name="Lugli G.A."/>
            <person name="Duranti S."/>
            <person name="Milani C."/>
            <person name="Turroni F."/>
            <person name="Ventura M."/>
        </authorList>
    </citation>
    <scope>NUCLEOTIDE SEQUENCE [LARGE SCALE GENOMIC DNA]</scope>
    <source>
        <strain evidence="6 7">LMG 31471</strain>
    </source>
</reference>
<dbReference type="GO" id="GO:0000976">
    <property type="term" value="F:transcription cis-regulatory region binding"/>
    <property type="evidence" value="ECO:0007669"/>
    <property type="project" value="TreeGrafter"/>
</dbReference>
<keyword evidence="3" id="KW-0804">Transcription</keyword>
<evidence type="ECO:0000256" key="2">
    <source>
        <dbReference type="ARBA" id="ARBA00023125"/>
    </source>
</evidence>
<feature type="domain" description="HTH cro/C1-type" evidence="5">
    <location>
        <begin position="38"/>
        <end position="81"/>
    </location>
</feature>
<gene>
    <name evidence="6" type="ORF">F7D09_1928</name>
</gene>
<dbReference type="PROSITE" id="PS50943">
    <property type="entry name" value="HTH_CROC1"/>
    <property type="match status" value="1"/>
</dbReference>
<dbReference type="PRINTS" id="PR00036">
    <property type="entry name" value="HTHLACI"/>
</dbReference>
<evidence type="ECO:0000256" key="1">
    <source>
        <dbReference type="ARBA" id="ARBA00023015"/>
    </source>
</evidence>
<comment type="caution">
    <text evidence="6">The sequence shown here is derived from an EMBL/GenBank/DDBJ whole genome shotgun (WGS) entry which is preliminary data.</text>
</comment>
<feature type="non-terminal residue" evidence="6">
    <location>
        <position position="1"/>
    </location>
</feature>
<keyword evidence="2" id="KW-0238">DNA-binding</keyword>
<dbReference type="Gene3D" id="3.40.50.2300">
    <property type="match status" value="2"/>
</dbReference>
<dbReference type="Pfam" id="PF00356">
    <property type="entry name" value="LacI"/>
    <property type="match status" value="1"/>
</dbReference>
<dbReference type="PROSITE" id="PS00356">
    <property type="entry name" value="HTH_LACI_1"/>
    <property type="match status" value="1"/>
</dbReference>
<dbReference type="InterPro" id="IPR000843">
    <property type="entry name" value="HTH_LacI"/>
</dbReference>
<dbReference type="InterPro" id="IPR028082">
    <property type="entry name" value="Peripla_BP_I"/>
</dbReference>
<accession>A0A6I1GJK0</accession>
<evidence type="ECO:0000259" key="5">
    <source>
        <dbReference type="PROSITE" id="PS50943"/>
    </source>
</evidence>
<name>A0A6I1GJK0_9BIFI</name>
<keyword evidence="7" id="KW-1185">Reference proteome</keyword>
<evidence type="ECO:0000259" key="4">
    <source>
        <dbReference type="PROSITE" id="PS50932"/>
    </source>
</evidence>
<dbReference type="EMBL" id="WBVT01000043">
    <property type="protein sequence ID" value="KAB7789579.1"/>
    <property type="molecule type" value="Genomic_DNA"/>
</dbReference>
<proteinExistence type="predicted"/>
<dbReference type="AlphaFoldDB" id="A0A6I1GJK0"/>
<dbReference type="InterPro" id="IPR046335">
    <property type="entry name" value="LacI/GalR-like_sensor"/>
</dbReference>
<dbReference type="Proteomes" id="UP000441772">
    <property type="component" value="Unassembled WGS sequence"/>
</dbReference>
<dbReference type="PANTHER" id="PTHR30146">
    <property type="entry name" value="LACI-RELATED TRANSCRIPTIONAL REPRESSOR"/>
    <property type="match status" value="1"/>
</dbReference>